<dbReference type="InterPro" id="IPR011009">
    <property type="entry name" value="Kinase-like_dom_sf"/>
</dbReference>
<keyword evidence="3 8" id="KW-0812">Transmembrane</keyword>
<evidence type="ECO:0000256" key="6">
    <source>
        <dbReference type="ARBA" id="ARBA00023136"/>
    </source>
</evidence>
<dbReference type="InterPro" id="IPR046959">
    <property type="entry name" value="PRK1-6/SRF4-like"/>
</dbReference>
<evidence type="ECO:0000313" key="12">
    <source>
        <dbReference type="Proteomes" id="UP001418222"/>
    </source>
</evidence>
<keyword evidence="7" id="KW-0547">Nucleotide-binding</keyword>
<feature type="signal peptide" evidence="9">
    <location>
        <begin position="1"/>
        <end position="25"/>
    </location>
</feature>
<keyword evidence="12" id="KW-1185">Reference proteome</keyword>
<evidence type="ECO:0000256" key="7">
    <source>
        <dbReference type="PROSITE-ProRule" id="PRU10141"/>
    </source>
</evidence>
<dbReference type="GO" id="GO:0005524">
    <property type="term" value="F:ATP binding"/>
    <property type="evidence" value="ECO:0007669"/>
    <property type="project" value="UniProtKB-UniRule"/>
</dbReference>
<evidence type="ECO:0000256" key="9">
    <source>
        <dbReference type="SAM" id="SignalP"/>
    </source>
</evidence>
<keyword evidence="4" id="KW-0677">Repeat</keyword>
<dbReference type="InterPro" id="IPR001245">
    <property type="entry name" value="Ser-Thr/Tyr_kinase_cat_dom"/>
</dbReference>
<keyword evidence="11" id="KW-0675">Receptor</keyword>
<keyword evidence="5 8" id="KW-1133">Transmembrane helix</keyword>
<evidence type="ECO:0000256" key="8">
    <source>
        <dbReference type="SAM" id="Phobius"/>
    </source>
</evidence>
<dbReference type="GO" id="GO:0005886">
    <property type="term" value="C:plasma membrane"/>
    <property type="evidence" value="ECO:0007669"/>
    <property type="project" value="UniProtKB-SubCell"/>
</dbReference>
<dbReference type="InterPro" id="IPR017441">
    <property type="entry name" value="Protein_kinase_ATP_BS"/>
</dbReference>
<dbReference type="PROSITE" id="PS50011">
    <property type="entry name" value="PROTEIN_KINASE_DOM"/>
    <property type="match status" value="1"/>
</dbReference>
<evidence type="ECO:0000256" key="1">
    <source>
        <dbReference type="ARBA" id="ARBA00004162"/>
    </source>
</evidence>
<feature type="binding site" evidence="7">
    <location>
        <position position="385"/>
    </location>
    <ligand>
        <name>ATP</name>
        <dbReference type="ChEBI" id="CHEBI:30616"/>
    </ligand>
</feature>
<dbReference type="AlphaFoldDB" id="A0AAP0BW01"/>
<accession>A0AAP0BW01</accession>
<dbReference type="InterPro" id="IPR032675">
    <property type="entry name" value="LRR_dom_sf"/>
</dbReference>
<evidence type="ECO:0000259" key="10">
    <source>
        <dbReference type="PROSITE" id="PS50011"/>
    </source>
</evidence>
<feature type="transmembrane region" description="Helical" evidence="8">
    <location>
        <begin position="270"/>
        <end position="291"/>
    </location>
</feature>
<evidence type="ECO:0000256" key="5">
    <source>
        <dbReference type="ARBA" id="ARBA00022989"/>
    </source>
</evidence>
<dbReference type="Pfam" id="PF07714">
    <property type="entry name" value="PK_Tyr_Ser-Thr"/>
    <property type="match status" value="1"/>
</dbReference>
<dbReference type="EMBL" id="JBBWWQ010000003">
    <property type="protein sequence ID" value="KAK8951254.1"/>
    <property type="molecule type" value="Genomic_DNA"/>
</dbReference>
<gene>
    <name evidence="11" type="primary">RLK902</name>
    <name evidence="11" type="ORF">KSP39_PZI003752</name>
</gene>
<feature type="chain" id="PRO_5042861804" evidence="9">
    <location>
        <begin position="26"/>
        <end position="630"/>
    </location>
</feature>
<sequence length="630" mass="68430">MAAAGSTPPITIPLLFLLLITAATSDTTGDFKLSLLSFVRKLSESNPQIDRDLGWTANSDPCRDRWRGIACNKNLNSVKSIVIESLQLDGSIDGNLLSQVCNSSSLAVLSIKDNALEGGVPPEIGACSGLTHVYLADNRLSGSIPSSLPNLKNLKRLDISNNKFSGELPWNMSAISGLMTFLAGDNNLTGRIPNFALNGFDKFDVSFNQFSGPVPQDSEKFPISSFAGNPGLCGKPLEECRSPDLLLPPPPLPPPPTTNPKSSKISTKEVFMVIGYVLFGIVVVFLVFIFLKKRKKNKHSGELSEKVSSEISRRSAIPSHSEYSISSSAHSIAGVSTSLVVLRKDKIRELKFEELLRAPAELLGKGRFGSLYKVVIYGCAELAVKRIKDWTVSGEEFQKKIMRMDQARHPNVLPVTAFYCSKQEKLVVYEFQKNGSLFKLLHDNKEGRPLSWASRLNVAAGVSAGLAFMQRSLAVSSSAAGHGNLKSSNILFSSSMEPLISEYGLTALPTHRHQPNSDKASVAAAGEPFSTSADSYAFGIILLELLTGRPSHGFNLAQWVHSVVREEWTVEVFDRSLLGDSDIAQESMVRLLQVALQCMDSSPEVRPSMAQVAGTIAVMKEEERSVDGKA</sequence>
<dbReference type="Gene3D" id="3.30.200.20">
    <property type="entry name" value="Phosphorylase Kinase, domain 1"/>
    <property type="match status" value="1"/>
</dbReference>
<evidence type="ECO:0000256" key="2">
    <source>
        <dbReference type="ARBA" id="ARBA00022614"/>
    </source>
</evidence>
<dbReference type="PROSITE" id="PS00107">
    <property type="entry name" value="PROTEIN_KINASE_ATP"/>
    <property type="match status" value="1"/>
</dbReference>
<keyword evidence="6 8" id="KW-0472">Membrane</keyword>
<keyword evidence="11" id="KW-0418">Kinase</keyword>
<dbReference type="Pfam" id="PF00560">
    <property type="entry name" value="LRR_1"/>
    <property type="match status" value="2"/>
</dbReference>
<keyword evidence="11" id="KW-0808">Transferase</keyword>
<protein>
    <submittedName>
        <fullName evidence="11">Inactive receptor kinase RLK902</fullName>
    </submittedName>
</protein>
<dbReference type="GO" id="GO:0004672">
    <property type="term" value="F:protein kinase activity"/>
    <property type="evidence" value="ECO:0007669"/>
    <property type="project" value="InterPro"/>
</dbReference>
<dbReference type="Proteomes" id="UP001418222">
    <property type="component" value="Unassembled WGS sequence"/>
</dbReference>
<keyword evidence="2" id="KW-0433">Leucine-rich repeat</keyword>
<evidence type="ECO:0000313" key="11">
    <source>
        <dbReference type="EMBL" id="KAK8951254.1"/>
    </source>
</evidence>
<comment type="caution">
    <text evidence="11">The sequence shown here is derived from an EMBL/GenBank/DDBJ whole genome shotgun (WGS) entry which is preliminary data.</text>
</comment>
<reference evidence="11 12" key="1">
    <citation type="journal article" date="2022" name="Nat. Plants">
        <title>Genomes of leafy and leafless Platanthera orchids illuminate the evolution of mycoheterotrophy.</title>
        <authorList>
            <person name="Li M.H."/>
            <person name="Liu K.W."/>
            <person name="Li Z."/>
            <person name="Lu H.C."/>
            <person name="Ye Q.L."/>
            <person name="Zhang D."/>
            <person name="Wang J.Y."/>
            <person name="Li Y.F."/>
            <person name="Zhong Z.M."/>
            <person name="Liu X."/>
            <person name="Yu X."/>
            <person name="Liu D.K."/>
            <person name="Tu X.D."/>
            <person name="Liu B."/>
            <person name="Hao Y."/>
            <person name="Liao X.Y."/>
            <person name="Jiang Y.T."/>
            <person name="Sun W.H."/>
            <person name="Chen J."/>
            <person name="Chen Y.Q."/>
            <person name="Ai Y."/>
            <person name="Zhai J.W."/>
            <person name="Wu S.S."/>
            <person name="Zhou Z."/>
            <person name="Hsiao Y.Y."/>
            <person name="Wu W.L."/>
            <person name="Chen Y.Y."/>
            <person name="Lin Y.F."/>
            <person name="Hsu J.L."/>
            <person name="Li C.Y."/>
            <person name="Wang Z.W."/>
            <person name="Zhao X."/>
            <person name="Zhong W.Y."/>
            <person name="Ma X.K."/>
            <person name="Ma L."/>
            <person name="Huang J."/>
            <person name="Chen G.Z."/>
            <person name="Huang M.Z."/>
            <person name="Huang L."/>
            <person name="Peng D.H."/>
            <person name="Luo Y.B."/>
            <person name="Zou S.Q."/>
            <person name="Chen S.P."/>
            <person name="Lan S."/>
            <person name="Tsai W.C."/>
            <person name="Van de Peer Y."/>
            <person name="Liu Z.J."/>
        </authorList>
    </citation>
    <scope>NUCLEOTIDE SEQUENCE [LARGE SCALE GENOMIC DNA]</scope>
    <source>
        <strain evidence="11">Lor287</strain>
    </source>
</reference>
<dbReference type="InterPro" id="IPR000719">
    <property type="entry name" value="Prot_kinase_dom"/>
</dbReference>
<comment type="subcellular location">
    <subcellularLocation>
        <location evidence="1">Cell membrane</location>
        <topology evidence="1">Single-pass membrane protein</topology>
    </subcellularLocation>
</comment>
<name>A0AAP0BW01_9ASPA</name>
<dbReference type="FunFam" id="3.80.10.10:FF:000383">
    <property type="entry name" value="Leucine-rich repeat receptor protein kinase EMS1"/>
    <property type="match status" value="1"/>
</dbReference>
<evidence type="ECO:0000256" key="4">
    <source>
        <dbReference type="ARBA" id="ARBA00022737"/>
    </source>
</evidence>
<evidence type="ECO:0000256" key="3">
    <source>
        <dbReference type="ARBA" id="ARBA00022692"/>
    </source>
</evidence>
<dbReference type="PANTHER" id="PTHR48007:SF79">
    <property type="entry name" value="(WILD MALAYSIAN BANANA) HYPOTHETICAL PROTEIN"/>
    <property type="match status" value="1"/>
</dbReference>
<proteinExistence type="predicted"/>
<dbReference type="Gene3D" id="3.80.10.10">
    <property type="entry name" value="Ribonuclease Inhibitor"/>
    <property type="match status" value="2"/>
</dbReference>
<keyword evidence="7" id="KW-0067">ATP-binding</keyword>
<dbReference type="InterPro" id="IPR001611">
    <property type="entry name" value="Leu-rich_rpt"/>
</dbReference>
<organism evidence="11 12">
    <name type="scientific">Platanthera zijinensis</name>
    <dbReference type="NCBI Taxonomy" id="2320716"/>
    <lineage>
        <taxon>Eukaryota</taxon>
        <taxon>Viridiplantae</taxon>
        <taxon>Streptophyta</taxon>
        <taxon>Embryophyta</taxon>
        <taxon>Tracheophyta</taxon>
        <taxon>Spermatophyta</taxon>
        <taxon>Magnoliopsida</taxon>
        <taxon>Liliopsida</taxon>
        <taxon>Asparagales</taxon>
        <taxon>Orchidaceae</taxon>
        <taxon>Orchidoideae</taxon>
        <taxon>Orchideae</taxon>
        <taxon>Orchidinae</taxon>
        <taxon>Platanthera</taxon>
    </lineage>
</organism>
<feature type="domain" description="Protein kinase" evidence="10">
    <location>
        <begin position="357"/>
        <end position="618"/>
    </location>
</feature>
<dbReference type="PANTHER" id="PTHR48007">
    <property type="entry name" value="LEUCINE-RICH REPEAT RECEPTOR-LIKE PROTEIN KINASE PXC1"/>
    <property type="match status" value="1"/>
</dbReference>
<dbReference type="SUPFAM" id="SSF56112">
    <property type="entry name" value="Protein kinase-like (PK-like)"/>
    <property type="match status" value="1"/>
</dbReference>
<dbReference type="Gene3D" id="1.10.510.10">
    <property type="entry name" value="Transferase(Phosphotransferase) domain 1"/>
    <property type="match status" value="1"/>
</dbReference>
<keyword evidence="9" id="KW-0732">Signal</keyword>
<dbReference type="SUPFAM" id="SSF52058">
    <property type="entry name" value="L domain-like"/>
    <property type="match status" value="1"/>
</dbReference>